<keyword evidence="1" id="KW-0560">Oxidoreductase</keyword>
<dbReference type="EMBL" id="CP046908">
    <property type="protein sequence ID" value="QGZ37527.1"/>
    <property type="molecule type" value="Genomic_DNA"/>
</dbReference>
<dbReference type="AlphaFoldDB" id="A0A857CF96"/>
<proteinExistence type="predicted"/>
<dbReference type="Gene3D" id="2.30.110.10">
    <property type="entry name" value="Electron Transport, Fmn-binding Protein, Chain A"/>
    <property type="match status" value="1"/>
</dbReference>
<dbReference type="InterPro" id="IPR002563">
    <property type="entry name" value="Flavin_Rdtase-like_dom"/>
</dbReference>
<reference evidence="3 4" key="1">
    <citation type="submission" date="2019-12" db="EMBL/GenBank/DDBJ databases">
        <title>The genome of Stappia indica PHM037.</title>
        <authorList>
            <person name="Kacar D."/>
            <person name="Galan B."/>
            <person name="Canedo L."/>
            <person name="Rodriguez P."/>
            <person name="de la Calle F."/>
            <person name="Garcia J.L."/>
        </authorList>
    </citation>
    <scope>NUCLEOTIDE SEQUENCE [LARGE SCALE GENOMIC DNA]</scope>
    <source>
        <strain evidence="3 4">PHM037</strain>
    </source>
</reference>
<dbReference type="GO" id="GO:0006208">
    <property type="term" value="P:pyrimidine nucleobase catabolic process"/>
    <property type="evidence" value="ECO:0007669"/>
    <property type="project" value="TreeGrafter"/>
</dbReference>
<sequence>MRPAENGPAFLSAAFRNAFRGHPAGVAIVTADPGSGPVALTVSSLISVNAEPPIVAFSVSGRSGSGAALLSADTVVVHLLRFSNLDLVKTVAAPGADRFGPEMDWERLATGEPRYREVRTWFRARVLGRLTLDGATLLAAELLEGAPMEEGHASTQDTLVYMDRRWHRLQTDPVRLSTVAAGAENAWF</sequence>
<evidence type="ECO:0000259" key="2">
    <source>
        <dbReference type="SMART" id="SM00903"/>
    </source>
</evidence>
<accession>A0A857CF96</accession>
<evidence type="ECO:0000313" key="3">
    <source>
        <dbReference type="EMBL" id="QGZ37527.1"/>
    </source>
</evidence>
<name>A0A857CF96_9HYPH</name>
<dbReference type="SMART" id="SM00903">
    <property type="entry name" value="Flavin_Reduct"/>
    <property type="match status" value="1"/>
</dbReference>
<dbReference type="Proteomes" id="UP000435648">
    <property type="component" value="Chromosome"/>
</dbReference>
<evidence type="ECO:0000313" key="4">
    <source>
        <dbReference type="Proteomes" id="UP000435648"/>
    </source>
</evidence>
<evidence type="ECO:0000256" key="1">
    <source>
        <dbReference type="ARBA" id="ARBA00023002"/>
    </source>
</evidence>
<dbReference type="Pfam" id="PF01613">
    <property type="entry name" value="Flavin_Reduct"/>
    <property type="match status" value="1"/>
</dbReference>
<dbReference type="InterPro" id="IPR012349">
    <property type="entry name" value="Split_barrel_FMN-bd"/>
</dbReference>
<dbReference type="KEGG" id="siw:GH266_19495"/>
<feature type="domain" description="Flavin reductase like" evidence="2">
    <location>
        <begin position="19"/>
        <end position="168"/>
    </location>
</feature>
<organism evidence="3 4">
    <name type="scientific">Stappia indica</name>
    <dbReference type="NCBI Taxonomy" id="538381"/>
    <lineage>
        <taxon>Bacteria</taxon>
        <taxon>Pseudomonadati</taxon>
        <taxon>Pseudomonadota</taxon>
        <taxon>Alphaproteobacteria</taxon>
        <taxon>Hyphomicrobiales</taxon>
        <taxon>Stappiaceae</taxon>
        <taxon>Stappia</taxon>
    </lineage>
</organism>
<dbReference type="PANTHER" id="PTHR30466:SF1">
    <property type="entry name" value="FMN REDUCTASE (NADH) RUTF"/>
    <property type="match status" value="1"/>
</dbReference>
<dbReference type="PANTHER" id="PTHR30466">
    <property type="entry name" value="FLAVIN REDUCTASE"/>
    <property type="match status" value="1"/>
</dbReference>
<protein>
    <submittedName>
        <fullName evidence="3">Flavin reductase</fullName>
    </submittedName>
</protein>
<dbReference type="InterPro" id="IPR050268">
    <property type="entry name" value="NADH-dep_flavin_reductase"/>
</dbReference>
<dbReference type="GO" id="GO:0042602">
    <property type="term" value="F:riboflavin reductase (NADPH) activity"/>
    <property type="evidence" value="ECO:0007669"/>
    <property type="project" value="TreeGrafter"/>
</dbReference>
<dbReference type="SUPFAM" id="SSF50475">
    <property type="entry name" value="FMN-binding split barrel"/>
    <property type="match status" value="1"/>
</dbReference>
<dbReference type="OrthoDB" id="9792858at2"/>
<gene>
    <name evidence="3" type="ORF">GH266_19495</name>
</gene>
<dbReference type="GO" id="GO:0010181">
    <property type="term" value="F:FMN binding"/>
    <property type="evidence" value="ECO:0007669"/>
    <property type="project" value="InterPro"/>
</dbReference>